<evidence type="ECO:0000259" key="2">
    <source>
        <dbReference type="Pfam" id="PF08327"/>
    </source>
</evidence>
<dbReference type="InterPro" id="IPR013538">
    <property type="entry name" value="ASHA1/2-like_C"/>
</dbReference>
<dbReference type="EMBL" id="CP022163">
    <property type="protein sequence ID" value="ATB29469.1"/>
    <property type="molecule type" value="Genomic_DNA"/>
</dbReference>
<comment type="similarity">
    <text evidence="1">Belongs to the AHA1 family.</text>
</comment>
<dbReference type="Proteomes" id="UP000217289">
    <property type="component" value="Chromosome"/>
</dbReference>
<protein>
    <recommendedName>
        <fullName evidence="2">Activator of Hsp90 ATPase homologue 1/2-like C-terminal domain-containing protein</fullName>
    </recommendedName>
</protein>
<evidence type="ECO:0000313" key="4">
    <source>
        <dbReference type="Proteomes" id="UP000217289"/>
    </source>
</evidence>
<feature type="domain" description="Activator of Hsp90 ATPase homologue 1/2-like C-terminal" evidence="2">
    <location>
        <begin position="14"/>
        <end position="136"/>
    </location>
</feature>
<sequence>MELKFKVQVKIQKPVAEVFDGVYNPKKLTGYFTSEASGPLVEGTTVQWAFSEPAVPPFPVQVRQVVTNELIVLTWGGGEDEADTRVEMRFTPVDAHSTLVSISESGWKETPKGLELSYGNCGGWMHMVCCLKAYLEYGINLRKGCF</sequence>
<proteinExistence type="inferred from homology"/>
<reference evidence="3 4" key="1">
    <citation type="submission" date="2017-06" db="EMBL/GenBank/DDBJ databases">
        <authorList>
            <person name="Kim H.J."/>
            <person name="Triplett B.A."/>
        </authorList>
    </citation>
    <scope>NUCLEOTIDE SEQUENCE [LARGE SCALE GENOMIC DNA]</scope>
    <source>
        <strain evidence="3 4">DSM 14713</strain>
    </source>
</reference>
<dbReference type="SUPFAM" id="SSF55961">
    <property type="entry name" value="Bet v1-like"/>
    <property type="match status" value="1"/>
</dbReference>
<dbReference type="KEGG" id="mbd:MEBOL_002919"/>
<name>A0A250ICA3_9BACT</name>
<evidence type="ECO:0000313" key="3">
    <source>
        <dbReference type="EMBL" id="ATB29469.1"/>
    </source>
</evidence>
<gene>
    <name evidence="3" type="ORF">MEBOL_002919</name>
</gene>
<accession>A0A250ICA3</accession>
<evidence type="ECO:0000256" key="1">
    <source>
        <dbReference type="ARBA" id="ARBA00006817"/>
    </source>
</evidence>
<keyword evidence="4" id="KW-1185">Reference proteome</keyword>
<dbReference type="OrthoDB" id="9806378at2"/>
<dbReference type="InterPro" id="IPR023393">
    <property type="entry name" value="START-like_dom_sf"/>
</dbReference>
<dbReference type="RefSeq" id="WP_095978029.1">
    <property type="nucleotide sequence ID" value="NZ_CP022163.1"/>
</dbReference>
<dbReference type="AlphaFoldDB" id="A0A250ICA3"/>
<dbReference type="Gene3D" id="3.30.530.20">
    <property type="match status" value="1"/>
</dbReference>
<organism evidence="3 4">
    <name type="scientific">Melittangium boletus DSM 14713</name>
    <dbReference type="NCBI Taxonomy" id="1294270"/>
    <lineage>
        <taxon>Bacteria</taxon>
        <taxon>Pseudomonadati</taxon>
        <taxon>Myxococcota</taxon>
        <taxon>Myxococcia</taxon>
        <taxon>Myxococcales</taxon>
        <taxon>Cystobacterineae</taxon>
        <taxon>Archangiaceae</taxon>
        <taxon>Melittangium</taxon>
    </lineage>
</organism>
<dbReference type="Pfam" id="PF08327">
    <property type="entry name" value="AHSA1"/>
    <property type="match status" value="1"/>
</dbReference>